<evidence type="ECO:0000259" key="2">
    <source>
        <dbReference type="PROSITE" id="PS51464"/>
    </source>
</evidence>
<keyword evidence="4" id="KW-1185">Reference proteome</keyword>
<dbReference type="PANTHER" id="PTHR10937">
    <property type="entry name" value="GLUCOSAMINE--FRUCTOSE-6-PHOSPHATE AMINOTRANSFERASE, ISOMERIZING"/>
    <property type="match status" value="1"/>
</dbReference>
<reference evidence="4" key="1">
    <citation type="submission" date="2017-04" db="EMBL/GenBank/DDBJ databases">
        <title>Function of individual gut microbiota members based on whole genome sequencing of pure cultures obtained from chicken caecum.</title>
        <authorList>
            <person name="Medvecky M."/>
            <person name="Cejkova D."/>
            <person name="Polansky O."/>
            <person name="Karasova D."/>
            <person name="Kubasova T."/>
            <person name="Cizek A."/>
            <person name="Rychlik I."/>
        </authorList>
    </citation>
    <scope>NUCLEOTIDE SEQUENCE [LARGE SCALE GENOMIC DNA]</scope>
    <source>
        <strain evidence="4">An5</strain>
    </source>
</reference>
<dbReference type="GO" id="GO:0004360">
    <property type="term" value="F:glutamine-fructose-6-phosphate transaminase (isomerizing) activity"/>
    <property type="evidence" value="ECO:0007669"/>
    <property type="project" value="TreeGrafter"/>
</dbReference>
<dbReference type="InterPro" id="IPR046348">
    <property type="entry name" value="SIS_dom_sf"/>
</dbReference>
<keyword evidence="1" id="KW-0677">Repeat</keyword>
<dbReference type="Pfam" id="PF01380">
    <property type="entry name" value="SIS"/>
    <property type="match status" value="2"/>
</dbReference>
<organism evidence="3 4">
    <name type="scientific">[Collinsella] massiliensis</name>
    <dbReference type="NCBI Taxonomy" id="1232426"/>
    <lineage>
        <taxon>Bacteria</taxon>
        <taxon>Bacillati</taxon>
        <taxon>Actinomycetota</taxon>
        <taxon>Coriobacteriia</taxon>
        <taxon>Coriobacteriales</taxon>
        <taxon>Coriobacteriaceae</taxon>
        <taxon>Enorma</taxon>
    </lineage>
</organism>
<dbReference type="CDD" id="cd05008">
    <property type="entry name" value="SIS_GlmS_GlmD_1"/>
    <property type="match status" value="1"/>
</dbReference>
<comment type="caution">
    <text evidence="3">The sequence shown here is derived from an EMBL/GenBank/DDBJ whole genome shotgun (WGS) entry which is preliminary data.</text>
</comment>
<evidence type="ECO:0000313" key="4">
    <source>
        <dbReference type="Proteomes" id="UP000195781"/>
    </source>
</evidence>
<evidence type="ECO:0000313" key="3">
    <source>
        <dbReference type="EMBL" id="OUN87554.1"/>
    </source>
</evidence>
<feature type="domain" description="SIS" evidence="2">
    <location>
        <begin position="200"/>
        <end position="349"/>
    </location>
</feature>
<feature type="domain" description="SIS" evidence="2">
    <location>
        <begin position="26"/>
        <end position="171"/>
    </location>
</feature>
<dbReference type="Gene3D" id="3.40.50.10490">
    <property type="entry name" value="Glucose-6-phosphate isomerase like protein, domain 1"/>
    <property type="match status" value="2"/>
</dbReference>
<dbReference type="InterPro" id="IPR001347">
    <property type="entry name" value="SIS_dom"/>
</dbReference>
<dbReference type="GO" id="GO:0006047">
    <property type="term" value="P:UDP-N-acetylglucosamine metabolic process"/>
    <property type="evidence" value="ECO:0007669"/>
    <property type="project" value="TreeGrafter"/>
</dbReference>
<name>A0A1Y3XPR5_9ACTN</name>
<dbReference type="EMBL" id="NFIE01000016">
    <property type="protein sequence ID" value="OUN87554.1"/>
    <property type="molecule type" value="Genomic_DNA"/>
</dbReference>
<dbReference type="GO" id="GO:0006487">
    <property type="term" value="P:protein N-linked glycosylation"/>
    <property type="evidence" value="ECO:0007669"/>
    <property type="project" value="TreeGrafter"/>
</dbReference>
<dbReference type="GO" id="GO:0097367">
    <property type="term" value="F:carbohydrate derivative binding"/>
    <property type="evidence" value="ECO:0007669"/>
    <property type="project" value="InterPro"/>
</dbReference>
<dbReference type="PROSITE" id="PS51464">
    <property type="entry name" value="SIS"/>
    <property type="match status" value="2"/>
</dbReference>
<evidence type="ECO:0000256" key="1">
    <source>
        <dbReference type="ARBA" id="ARBA00022737"/>
    </source>
</evidence>
<dbReference type="Proteomes" id="UP000195781">
    <property type="component" value="Unassembled WGS sequence"/>
</dbReference>
<dbReference type="InterPro" id="IPR035466">
    <property type="entry name" value="GlmS/AgaS_SIS"/>
</dbReference>
<dbReference type="RefSeq" id="WP_094335763.1">
    <property type="nucleotide sequence ID" value="NZ_NFIE01000016.1"/>
</dbReference>
<dbReference type="GO" id="GO:0006002">
    <property type="term" value="P:fructose 6-phosphate metabolic process"/>
    <property type="evidence" value="ECO:0007669"/>
    <property type="project" value="TreeGrafter"/>
</dbReference>
<gene>
    <name evidence="3" type="ORF">B5G02_07335</name>
</gene>
<accession>A0A1Y3XPR5</accession>
<sequence>MYTYIEQAPTVCRAILDTRDERVGGLVQLFCARPYRRLHIVASGSSYNIAMTMRDFLQAALGIEVTVGWPMSYILYDHLQPGDTFVLCLSQSGKSTNTIAAVEKAVERGNTVAVLTCNANAPIDAAGGNVFEYGSGTDDYYVGKGFPSSCTYLALFGIMAASMRGTLEDETRDALIDALSTEIGGMQDAFEKAQAFCAEHINELVRARRIMTVGIGGGYGLALEGALKLNEMTGIAANAYEMEEFVHGPTYEIRKDHVVMLVDLGGPGHERMMQLSQALHLLTDHVFVIAATEGYDEYSLELGTSSGRNVGSKSDLAAIRAIIPFQTAAEAICSKLDMLSYNLVNFDFEQEMKTKA</sequence>
<dbReference type="PANTHER" id="PTHR10937:SF17">
    <property type="entry name" value="GLUCOSAMINE-FRUCTOSE-6-PHOSPHATE AMINOTRANSFERASE"/>
    <property type="match status" value="1"/>
</dbReference>
<protein>
    <recommendedName>
        <fullName evidence="2">SIS domain-containing protein</fullName>
    </recommendedName>
</protein>
<dbReference type="SUPFAM" id="SSF53697">
    <property type="entry name" value="SIS domain"/>
    <property type="match status" value="1"/>
</dbReference>
<proteinExistence type="predicted"/>
<dbReference type="AlphaFoldDB" id="A0A1Y3XPR5"/>